<evidence type="ECO:0000313" key="5">
    <source>
        <dbReference type="Proteomes" id="UP000192738"/>
    </source>
</evidence>
<dbReference type="Pfam" id="PF06253">
    <property type="entry name" value="MTTB"/>
    <property type="match status" value="1"/>
</dbReference>
<sequence length="445" mass="48570">MKLDCMDEELRQIHEASMQILERTGVKFHHPEVVELLRQKGIKVCGQNAFISREQISEWVCKAPATFTLYARNPRYDMVVGGDNVECGPGGGASVILGSDGTTRPAMMTDYINFLKLYQQADIYKINGCPVVQPADISSQNSVCLLLYANILYSDKGIATGTGPVEVVQEGMDMLGILFGKDELVKKPRIIAVTNTSTPLQYDKNTLETIMVFVKHAQPVVIAACSMAGTTAPVTLAGTIALTNAEVLAGIAVTQMLKEGTPVVYGSQSTTSDMKTGCIAIGSPEGALCYEYAARLAKAYRLPCRGGGALTDAKSLSVQAGYESMLTYLVTQQAGMNLIFQSSGVMDGYASMSYEKFIIDLEIIKIAKRYRDGCKVNNNIPETSLSGTVLGDPSDKLFENITNKKNAMLESYQKPELSQAIHQQLVDYLVKKGFDEQYIEFLQQM</sequence>
<name>A0A1W2EQ60_9FIRM</name>
<comment type="similarity">
    <text evidence="1">Belongs to the trimethylamine methyltransferase family.</text>
</comment>
<keyword evidence="3 4" id="KW-0808">Transferase</keyword>
<reference evidence="4 5" key="1">
    <citation type="submission" date="2017-04" db="EMBL/GenBank/DDBJ databases">
        <authorList>
            <person name="Afonso C.L."/>
            <person name="Miller P.J."/>
            <person name="Scott M.A."/>
            <person name="Spackman E."/>
            <person name="Goraichik I."/>
            <person name="Dimitrov K.M."/>
            <person name="Suarez D.L."/>
            <person name="Swayne D.E."/>
        </authorList>
    </citation>
    <scope>NUCLEOTIDE SEQUENCE [LARGE SCALE GENOMIC DNA]</scope>
    <source>
        <strain evidence="4 5">DSM 5090</strain>
    </source>
</reference>
<dbReference type="Proteomes" id="UP000192738">
    <property type="component" value="Unassembled WGS sequence"/>
</dbReference>
<dbReference type="OrthoDB" id="5418352at2"/>
<accession>A0A1W2EQ60</accession>
<evidence type="ECO:0000256" key="3">
    <source>
        <dbReference type="ARBA" id="ARBA00022679"/>
    </source>
</evidence>
<dbReference type="EMBL" id="FWXI01000027">
    <property type="protein sequence ID" value="SMD11815.1"/>
    <property type="molecule type" value="Genomic_DNA"/>
</dbReference>
<keyword evidence="5" id="KW-1185">Reference proteome</keyword>
<dbReference type="AlphaFoldDB" id="A0A1W2EQ60"/>
<dbReference type="STRING" id="112901.SAMN04488500_12763"/>
<protein>
    <submittedName>
        <fullName evidence="4">Trimethylamine---corrinoid protein Co-methyltransferase</fullName>
    </submittedName>
</protein>
<evidence type="ECO:0000256" key="1">
    <source>
        <dbReference type="ARBA" id="ARBA00007137"/>
    </source>
</evidence>
<dbReference type="Gene3D" id="3.20.20.480">
    <property type="entry name" value="Trimethylamine methyltransferase-like"/>
    <property type="match status" value="1"/>
</dbReference>
<keyword evidence="2 4" id="KW-0489">Methyltransferase</keyword>
<dbReference type="RefSeq" id="WP_084578090.1">
    <property type="nucleotide sequence ID" value="NZ_CP155572.1"/>
</dbReference>
<evidence type="ECO:0000256" key="2">
    <source>
        <dbReference type="ARBA" id="ARBA00022603"/>
    </source>
</evidence>
<dbReference type="GO" id="GO:0032259">
    <property type="term" value="P:methylation"/>
    <property type="evidence" value="ECO:0007669"/>
    <property type="project" value="UniProtKB-KW"/>
</dbReference>
<dbReference type="InterPro" id="IPR010426">
    <property type="entry name" value="MTTB_MeTrfase"/>
</dbReference>
<proteinExistence type="inferred from homology"/>
<organism evidence="4 5">
    <name type="scientific">Sporomusa malonica</name>
    <dbReference type="NCBI Taxonomy" id="112901"/>
    <lineage>
        <taxon>Bacteria</taxon>
        <taxon>Bacillati</taxon>
        <taxon>Bacillota</taxon>
        <taxon>Negativicutes</taxon>
        <taxon>Selenomonadales</taxon>
        <taxon>Sporomusaceae</taxon>
        <taxon>Sporomusa</taxon>
    </lineage>
</organism>
<gene>
    <name evidence="4" type="ORF">SAMN04488500_12763</name>
</gene>
<dbReference type="GO" id="GO:0015948">
    <property type="term" value="P:methanogenesis"/>
    <property type="evidence" value="ECO:0007669"/>
    <property type="project" value="InterPro"/>
</dbReference>
<dbReference type="GO" id="GO:0008168">
    <property type="term" value="F:methyltransferase activity"/>
    <property type="evidence" value="ECO:0007669"/>
    <property type="project" value="UniProtKB-KW"/>
</dbReference>
<dbReference type="InterPro" id="IPR038601">
    <property type="entry name" value="MttB-like_sf"/>
</dbReference>
<evidence type="ECO:0000313" key="4">
    <source>
        <dbReference type="EMBL" id="SMD11815.1"/>
    </source>
</evidence>